<feature type="domain" description="Peptidase S54 rhomboid" evidence="10">
    <location>
        <begin position="69"/>
        <end position="204"/>
    </location>
</feature>
<feature type="region of interest" description="Disordered" evidence="8">
    <location>
        <begin position="1"/>
        <end position="24"/>
    </location>
</feature>
<organism evidence="11 12">
    <name type="scientific">Dietzia timorensis</name>
    <dbReference type="NCBI Taxonomy" id="499555"/>
    <lineage>
        <taxon>Bacteria</taxon>
        <taxon>Bacillati</taxon>
        <taxon>Actinomycetota</taxon>
        <taxon>Actinomycetes</taxon>
        <taxon>Mycobacteriales</taxon>
        <taxon>Dietziaceae</taxon>
        <taxon>Dietzia</taxon>
    </lineage>
</organism>
<feature type="transmembrane region" description="Helical" evidence="9">
    <location>
        <begin position="30"/>
        <end position="51"/>
    </location>
</feature>
<evidence type="ECO:0000256" key="1">
    <source>
        <dbReference type="ARBA" id="ARBA00004141"/>
    </source>
</evidence>
<gene>
    <name evidence="11" type="ORF">BJL86_1123</name>
</gene>
<evidence type="ECO:0000256" key="4">
    <source>
        <dbReference type="ARBA" id="ARBA00022692"/>
    </source>
</evidence>
<feature type="transmembrane region" description="Helical" evidence="9">
    <location>
        <begin position="71"/>
        <end position="99"/>
    </location>
</feature>
<comment type="subcellular location">
    <subcellularLocation>
        <location evidence="1">Membrane</location>
        <topology evidence="1">Multi-pass membrane protein</topology>
    </subcellularLocation>
</comment>
<dbReference type="Gene3D" id="1.20.1540.10">
    <property type="entry name" value="Rhomboid-like"/>
    <property type="match status" value="1"/>
</dbReference>
<accession>A0A173LJU8</accession>
<keyword evidence="7 9" id="KW-0472">Membrane</keyword>
<protein>
    <recommendedName>
        <fullName evidence="10">Peptidase S54 rhomboid domain-containing protein</fullName>
    </recommendedName>
</protein>
<dbReference type="GO" id="GO:0004252">
    <property type="term" value="F:serine-type endopeptidase activity"/>
    <property type="evidence" value="ECO:0007669"/>
    <property type="project" value="InterPro"/>
</dbReference>
<dbReference type="GO" id="GO:0006508">
    <property type="term" value="P:proteolysis"/>
    <property type="evidence" value="ECO:0007669"/>
    <property type="project" value="UniProtKB-KW"/>
</dbReference>
<keyword evidence="5" id="KW-0378">Hydrolase</keyword>
<name>A0A173LJU8_9ACTN</name>
<dbReference type="SUPFAM" id="SSF144091">
    <property type="entry name" value="Rhomboid-like"/>
    <property type="match status" value="1"/>
</dbReference>
<evidence type="ECO:0000256" key="7">
    <source>
        <dbReference type="ARBA" id="ARBA00023136"/>
    </source>
</evidence>
<evidence type="ECO:0000256" key="5">
    <source>
        <dbReference type="ARBA" id="ARBA00022801"/>
    </source>
</evidence>
<feature type="transmembrane region" description="Helical" evidence="9">
    <location>
        <begin position="157"/>
        <end position="179"/>
    </location>
</feature>
<reference evidence="11 12" key="1">
    <citation type="submission" date="2016-06" db="EMBL/GenBank/DDBJ databases">
        <title>Complete genome sequence of a saline-alkali tolerant type strain Dietzia timorensis ID05-A0528T.</title>
        <authorList>
            <person name="Wu X."/>
        </authorList>
    </citation>
    <scope>NUCLEOTIDE SEQUENCE [LARGE SCALE GENOMIC DNA]</scope>
    <source>
        <strain evidence="11 12">ID05-A0528</strain>
    </source>
</reference>
<dbReference type="KEGG" id="dtm:BJL86_1123"/>
<dbReference type="STRING" id="499555.BJL86_1123"/>
<evidence type="ECO:0000256" key="8">
    <source>
        <dbReference type="SAM" id="MobiDB-lite"/>
    </source>
</evidence>
<evidence type="ECO:0000256" key="3">
    <source>
        <dbReference type="ARBA" id="ARBA00022670"/>
    </source>
</evidence>
<dbReference type="PANTHER" id="PTHR43066">
    <property type="entry name" value="RHOMBOID-RELATED PROTEIN"/>
    <property type="match status" value="1"/>
</dbReference>
<evidence type="ECO:0000259" key="10">
    <source>
        <dbReference type="Pfam" id="PF01694"/>
    </source>
</evidence>
<dbReference type="AlphaFoldDB" id="A0A173LJU8"/>
<dbReference type="RefSeq" id="WP_067470681.1">
    <property type="nucleotide sequence ID" value="NZ_CP015961.1"/>
</dbReference>
<evidence type="ECO:0000313" key="12">
    <source>
        <dbReference type="Proteomes" id="UP000186104"/>
    </source>
</evidence>
<evidence type="ECO:0000313" key="11">
    <source>
        <dbReference type="EMBL" id="ANI91914.1"/>
    </source>
</evidence>
<comment type="similarity">
    <text evidence="2">Belongs to the peptidase S54 family.</text>
</comment>
<evidence type="ECO:0000256" key="9">
    <source>
        <dbReference type="SAM" id="Phobius"/>
    </source>
</evidence>
<dbReference type="InterPro" id="IPR035952">
    <property type="entry name" value="Rhomboid-like_sf"/>
</dbReference>
<dbReference type="InterPro" id="IPR022764">
    <property type="entry name" value="Peptidase_S54_rhomboid_dom"/>
</dbReference>
<dbReference type="GO" id="GO:0016020">
    <property type="term" value="C:membrane"/>
    <property type="evidence" value="ECO:0007669"/>
    <property type="project" value="UniProtKB-SubCell"/>
</dbReference>
<evidence type="ECO:0000256" key="6">
    <source>
        <dbReference type="ARBA" id="ARBA00022989"/>
    </source>
</evidence>
<dbReference type="Pfam" id="PF01694">
    <property type="entry name" value="Rhomboid"/>
    <property type="match status" value="1"/>
</dbReference>
<proteinExistence type="inferred from homology"/>
<dbReference type="PANTHER" id="PTHR43066:SF1">
    <property type="entry name" value="RHOMBOID PROTEIN 2"/>
    <property type="match status" value="1"/>
</dbReference>
<sequence length="218" mass="22128">MTFDPSVGATRSPAAKNQAGKAGRGPRTTAYIALAIMVAAMWILEGIDTILGGRLDAEGVRPLNTDGLTGILFAPLLHAGWGHLIANTVPLLVVGAIIALSGIRTFALVTAFGWAISGVITWLIGGGGVHIGASGVVFAYIVFVIVRGLFTRAPLHIIVGIVAAIYYGVGVLGGMLPFGNDGISWQGHLGGAIGGVVAASTLGRRGKKTGPRAPVTSA</sequence>
<dbReference type="EMBL" id="CP015961">
    <property type="protein sequence ID" value="ANI91914.1"/>
    <property type="molecule type" value="Genomic_DNA"/>
</dbReference>
<keyword evidence="3" id="KW-0645">Protease</keyword>
<keyword evidence="12" id="KW-1185">Reference proteome</keyword>
<evidence type="ECO:0000256" key="2">
    <source>
        <dbReference type="ARBA" id="ARBA00009045"/>
    </source>
</evidence>
<keyword evidence="4 9" id="KW-0812">Transmembrane</keyword>
<feature type="transmembrane region" description="Helical" evidence="9">
    <location>
        <begin position="131"/>
        <end position="150"/>
    </location>
</feature>
<feature type="transmembrane region" description="Helical" evidence="9">
    <location>
        <begin position="185"/>
        <end position="203"/>
    </location>
</feature>
<feature type="transmembrane region" description="Helical" evidence="9">
    <location>
        <begin position="106"/>
        <end position="125"/>
    </location>
</feature>
<dbReference type="OrthoDB" id="465874at2"/>
<dbReference type="Proteomes" id="UP000186104">
    <property type="component" value="Chromosome"/>
</dbReference>
<keyword evidence="6 9" id="KW-1133">Transmembrane helix</keyword>